<keyword evidence="3" id="KW-1185">Reference proteome</keyword>
<dbReference type="Proteomes" id="UP000660265">
    <property type="component" value="Unassembled WGS sequence"/>
</dbReference>
<dbReference type="PANTHER" id="PTHR43767:SF1">
    <property type="entry name" value="NONRIBOSOMAL PEPTIDE SYNTHASE PES1 (EUROFUNG)-RELATED"/>
    <property type="match status" value="1"/>
</dbReference>
<gene>
    <name evidence="2" type="ORF">GCM10011583_50140</name>
</gene>
<name>A0ABQ2EGV8_9ACTN</name>
<dbReference type="Gene3D" id="3.30.300.30">
    <property type="match status" value="1"/>
</dbReference>
<evidence type="ECO:0000259" key="1">
    <source>
        <dbReference type="Pfam" id="PF00501"/>
    </source>
</evidence>
<dbReference type="RefSeq" id="WP_189109809.1">
    <property type="nucleotide sequence ID" value="NZ_BMMV01000018.1"/>
</dbReference>
<dbReference type="SUPFAM" id="SSF56801">
    <property type="entry name" value="Acetyl-CoA synthetase-like"/>
    <property type="match status" value="1"/>
</dbReference>
<dbReference type="InterPro" id="IPR045851">
    <property type="entry name" value="AMP-bd_C_sf"/>
</dbReference>
<dbReference type="GO" id="GO:0016874">
    <property type="term" value="F:ligase activity"/>
    <property type="evidence" value="ECO:0007669"/>
    <property type="project" value="UniProtKB-KW"/>
</dbReference>
<sequence length="542" mass="58463">MGNRNKPTGLGLLFDEHALAGRSTAFHLSRPFDIAPGAGTDFSVAGLAELVQETSGLLYAAGARAGDRVAIAKDNHWDYLILACATARFGGLPVLIAGSLPAQTLGTVLKRADAQLLVTTADILGRAAEQGVDLKSLVPRTVTVGAAPPGTSPAAPPGTVALDDLRGARTPGAYRTAGYEPMVATHTSGTTGVPKLVVHSVDTVLGHLGRTESLRFPIVAMKRSDTVATATPFNHMRMITWSTGTLRLEPKDALVLADARPATAERMFAGRRPTYLEALPATYIGWQELAGRRPELYGRVRLYVSTFDAIHPPTVRRFLHASERRFPAWLQGWGQSETGPMTFRLLTRRALAAKGDRHPTTRDVGRPIPGFTGMKVVDPATMKPVPNGKPGVLLTRTDGRCIGYLGEQRRWQDKARGKWWNTGDYGVRTAAGAFRLLDREVDVIPGMSCIELEDVLADRLPQLLEAAVIGIPGQLPLPVVCTRDGSLDEAEWARATADLPALGAPRVLPLAEIPRTSTGKVRRVELRERLLGEETYGTGRWT</sequence>
<evidence type="ECO:0000313" key="3">
    <source>
        <dbReference type="Proteomes" id="UP000660265"/>
    </source>
</evidence>
<keyword evidence="2" id="KW-0436">Ligase</keyword>
<feature type="domain" description="AMP-dependent synthetase/ligase" evidence="1">
    <location>
        <begin position="37"/>
        <end position="405"/>
    </location>
</feature>
<proteinExistence type="predicted"/>
<comment type="caution">
    <text evidence="2">The sequence shown here is derived from an EMBL/GenBank/DDBJ whole genome shotgun (WGS) entry which is preliminary data.</text>
</comment>
<protein>
    <submittedName>
        <fullName evidence="2">Fatty-acid-CoA ligase FadD</fullName>
    </submittedName>
</protein>
<dbReference type="InterPro" id="IPR000873">
    <property type="entry name" value="AMP-dep_synth/lig_dom"/>
</dbReference>
<dbReference type="Pfam" id="PF00501">
    <property type="entry name" value="AMP-binding"/>
    <property type="match status" value="1"/>
</dbReference>
<evidence type="ECO:0000313" key="2">
    <source>
        <dbReference type="EMBL" id="GGK12043.1"/>
    </source>
</evidence>
<accession>A0ABQ2EGV8</accession>
<dbReference type="EMBL" id="BMMV01000018">
    <property type="protein sequence ID" value="GGK12043.1"/>
    <property type="molecule type" value="Genomic_DNA"/>
</dbReference>
<organism evidence="2 3">
    <name type="scientific">Streptomyces camponoticapitis</name>
    <dbReference type="NCBI Taxonomy" id="1616125"/>
    <lineage>
        <taxon>Bacteria</taxon>
        <taxon>Bacillati</taxon>
        <taxon>Actinomycetota</taxon>
        <taxon>Actinomycetes</taxon>
        <taxon>Kitasatosporales</taxon>
        <taxon>Streptomycetaceae</taxon>
        <taxon>Streptomyces</taxon>
    </lineage>
</organism>
<dbReference type="InterPro" id="IPR042099">
    <property type="entry name" value="ANL_N_sf"/>
</dbReference>
<dbReference type="InterPro" id="IPR050237">
    <property type="entry name" value="ATP-dep_AMP-bd_enzyme"/>
</dbReference>
<reference evidence="3" key="1">
    <citation type="journal article" date="2019" name="Int. J. Syst. Evol. Microbiol.">
        <title>The Global Catalogue of Microorganisms (GCM) 10K type strain sequencing project: providing services to taxonomists for standard genome sequencing and annotation.</title>
        <authorList>
            <consortium name="The Broad Institute Genomics Platform"/>
            <consortium name="The Broad Institute Genome Sequencing Center for Infectious Disease"/>
            <person name="Wu L."/>
            <person name="Ma J."/>
        </authorList>
    </citation>
    <scope>NUCLEOTIDE SEQUENCE [LARGE SCALE GENOMIC DNA]</scope>
    <source>
        <strain evidence="3">CGMCC 4.7275</strain>
    </source>
</reference>
<dbReference type="Gene3D" id="3.40.50.12780">
    <property type="entry name" value="N-terminal domain of ligase-like"/>
    <property type="match status" value="1"/>
</dbReference>
<dbReference type="PANTHER" id="PTHR43767">
    <property type="entry name" value="LONG-CHAIN-FATTY-ACID--COA LIGASE"/>
    <property type="match status" value="1"/>
</dbReference>